<sequence>MTTDSLASLEVDDILAARDIDASDLAQAGNMLKDNLVFVGAALREICSALKRSGIQPGAPAKPLLYETAVELERLASCVRRLMGSLYDLYKASQSPPLHISAAAETLCKVDSYLAAAQNSVQAVHSICVGSALPRSVYGTYNPFPTLCQCFRWTPPSVALWRELVSFTDALVAMDRVLPAARTFRHFLKQALDAGPAGFSLNRELMETFWYEFLVPVDGSYWHLEVNAHMLGLNCVD</sequence>
<evidence type="ECO:0000313" key="1">
    <source>
        <dbReference type="EMBL" id="KAF7330146.1"/>
    </source>
</evidence>
<keyword evidence="2" id="KW-1185">Reference proteome</keyword>
<proteinExistence type="predicted"/>
<accession>A0A8H7CAM2</accession>
<dbReference type="Proteomes" id="UP000623467">
    <property type="component" value="Unassembled WGS sequence"/>
</dbReference>
<reference evidence="1" key="1">
    <citation type="submission" date="2020-05" db="EMBL/GenBank/DDBJ databases">
        <title>Mycena genomes resolve the evolution of fungal bioluminescence.</title>
        <authorList>
            <person name="Tsai I.J."/>
        </authorList>
    </citation>
    <scope>NUCLEOTIDE SEQUENCE</scope>
    <source>
        <strain evidence="1">160909Yilan</strain>
    </source>
</reference>
<name>A0A8H7CAM2_9AGAR</name>
<organism evidence="1 2">
    <name type="scientific">Mycena sanguinolenta</name>
    <dbReference type="NCBI Taxonomy" id="230812"/>
    <lineage>
        <taxon>Eukaryota</taxon>
        <taxon>Fungi</taxon>
        <taxon>Dikarya</taxon>
        <taxon>Basidiomycota</taxon>
        <taxon>Agaricomycotina</taxon>
        <taxon>Agaricomycetes</taxon>
        <taxon>Agaricomycetidae</taxon>
        <taxon>Agaricales</taxon>
        <taxon>Marasmiineae</taxon>
        <taxon>Mycenaceae</taxon>
        <taxon>Mycena</taxon>
    </lineage>
</organism>
<gene>
    <name evidence="1" type="ORF">MSAN_02464600</name>
</gene>
<dbReference type="AlphaFoldDB" id="A0A8H7CAM2"/>
<evidence type="ECO:0000313" key="2">
    <source>
        <dbReference type="Proteomes" id="UP000623467"/>
    </source>
</evidence>
<dbReference type="EMBL" id="JACAZH010000069">
    <property type="protein sequence ID" value="KAF7330146.1"/>
    <property type="molecule type" value="Genomic_DNA"/>
</dbReference>
<comment type="caution">
    <text evidence="1">The sequence shown here is derived from an EMBL/GenBank/DDBJ whole genome shotgun (WGS) entry which is preliminary data.</text>
</comment>
<protein>
    <submittedName>
        <fullName evidence="1">Uncharacterized protein</fullName>
    </submittedName>
</protein>
<dbReference type="OrthoDB" id="2913508at2759"/>